<proteinExistence type="predicted"/>
<protein>
    <submittedName>
        <fullName evidence="2">DNA binding protein with helix-turn-helix domain</fullName>
    </submittedName>
</protein>
<keyword evidence="3" id="KW-1185">Reference proteome</keyword>
<dbReference type="Gene3D" id="1.10.260.40">
    <property type="entry name" value="lambda repressor-like DNA-binding domains"/>
    <property type="match status" value="1"/>
</dbReference>
<dbReference type="Pfam" id="PF19054">
    <property type="entry name" value="DUF5753"/>
    <property type="match status" value="1"/>
</dbReference>
<dbReference type="SUPFAM" id="SSF47413">
    <property type="entry name" value="lambda repressor-like DNA-binding domains"/>
    <property type="match status" value="1"/>
</dbReference>
<evidence type="ECO:0000259" key="1">
    <source>
        <dbReference type="PROSITE" id="PS50943"/>
    </source>
</evidence>
<dbReference type="CDD" id="cd00093">
    <property type="entry name" value="HTH_XRE"/>
    <property type="match status" value="1"/>
</dbReference>
<dbReference type="EMBL" id="CP014859">
    <property type="protein sequence ID" value="AOS65620.1"/>
    <property type="molecule type" value="Genomic_DNA"/>
</dbReference>
<gene>
    <name evidence="2" type="ORF">TL08_24210</name>
</gene>
<dbReference type="Proteomes" id="UP000095210">
    <property type="component" value="Chromosome"/>
</dbReference>
<evidence type="ECO:0000313" key="3">
    <source>
        <dbReference type="Proteomes" id="UP000095210"/>
    </source>
</evidence>
<organism evidence="2 3">
    <name type="scientific">Actinoalloteichus hymeniacidonis</name>
    <dbReference type="NCBI Taxonomy" id="340345"/>
    <lineage>
        <taxon>Bacteria</taxon>
        <taxon>Bacillati</taxon>
        <taxon>Actinomycetota</taxon>
        <taxon>Actinomycetes</taxon>
        <taxon>Pseudonocardiales</taxon>
        <taxon>Pseudonocardiaceae</taxon>
        <taxon>Actinoalloteichus</taxon>
    </lineage>
</organism>
<sequence>MNIPIWISWHNSPTGGRMQPVRADYALSMAATPKSAALGQALRAAREAQEPRVSASGLSVRLGWSPSTVGRWESGARVPSPVDVATLLTELNVSAALREELVAMATTTGDRHWVAMTIPEQRRALAALLEAERDAREITIVSPLLVPGFCQSAAYARAIMQTGQVPAHEIEPRVRTRVGRRDVLAEDNPPSVQILLGEAALHRLIGGPAILARQLRLLQAIGGSPTVDLRVVPLASPWAPDLEGPYDLHTFEGARPATVHVETRMSAIVLHEPEHVTEYRNAAVTVQAVAMPPRESSEFIGETATRLEQQT</sequence>
<feature type="domain" description="HTH cro/C1-type" evidence="1">
    <location>
        <begin position="42"/>
        <end position="98"/>
    </location>
</feature>
<dbReference type="PROSITE" id="PS50943">
    <property type="entry name" value="HTH_CROC1"/>
    <property type="match status" value="1"/>
</dbReference>
<dbReference type="KEGG" id="ahm:TL08_24210"/>
<evidence type="ECO:0000313" key="2">
    <source>
        <dbReference type="EMBL" id="AOS65620.1"/>
    </source>
</evidence>
<reference evidence="3" key="1">
    <citation type="submission" date="2016-03" db="EMBL/GenBank/DDBJ databases">
        <title>Complete genome sequence of the type strain Actinoalloteichus hymeniacidonis DSM 45092.</title>
        <authorList>
            <person name="Schaffert L."/>
            <person name="Albersmeier A."/>
            <person name="Winkler A."/>
            <person name="Kalinowski J."/>
            <person name="Zotchev S."/>
            <person name="Ruckert C."/>
        </authorList>
    </citation>
    <scope>NUCLEOTIDE SEQUENCE [LARGE SCALE GENOMIC DNA]</scope>
    <source>
        <strain evidence="3">HPA177(T) (DSM 45092(T))</strain>
    </source>
</reference>
<dbReference type="Pfam" id="PF13560">
    <property type="entry name" value="HTH_31"/>
    <property type="match status" value="1"/>
</dbReference>
<dbReference type="SMART" id="SM00530">
    <property type="entry name" value="HTH_XRE"/>
    <property type="match status" value="1"/>
</dbReference>
<dbReference type="InterPro" id="IPR001387">
    <property type="entry name" value="Cro/C1-type_HTH"/>
</dbReference>
<dbReference type="InterPro" id="IPR010982">
    <property type="entry name" value="Lambda_DNA-bd_dom_sf"/>
</dbReference>
<accession>A0AAC9HUI8</accession>
<dbReference type="GO" id="GO:0003677">
    <property type="term" value="F:DNA binding"/>
    <property type="evidence" value="ECO:0007669"/>
    <property type="project" value="InterPro"/>
</dbReference>
<name>A0AAC9HUI8_9PSEU</name>
<dbReference type="AlphaFoldDB" id="A0AAC9HUI8"/>
<dbReference type="InterPro" id="IPR043917">
    <property type="entry name" value="DUF5753"/>
</dbReference>